<evidence type="ECO:0000313" key="4">
    <source>
        <dbReference type="Proteomes" id="UP000030764"/>
    </source>
</evidence>
<feature type="compositionally biased region" description="Polar residues" evidence="1">
    <location>
        <begin position="60"/>
        <end position="71"/>
    </location>
</feature>
<dbReference type="EMBL" id="KL363355">
    <property type="protein sequence ID" value="KFD46753.1"/>
    <property type="molecule type" value="Genomic_DNA"/>
</dbReference>
<organism evidence="3">
    <name type="scientific">Trichuris suis</name>
    <name type="common">pig whipworm</name>
    <dbReference type="NCBI Taxonomy" id="68888"/>
    <lineage>
        <taxon>Eukaryota</taxon>
        <taxon>Metazoa</taxon>
        <taxon>Ecdysozoa</taxon>
        <taxon>Nematoda</taxon>
        <taxon>Enoplea</taxon>
        <taxon>Dorylaimia</taxon>
        <taxon>Trichinellida</taxon>
        <taxon>Trichuridae</taxon>
        <taxon>Trichuris</taxon>
    </lineage>
</organism>
<evidence type="ECO:0000256" key="1">
    <source>
        <dbReference type="SAM" id="MobiDB-lite"/>
    </source>
</evidence>
<evidence type="ECO:0000313" key="3">
    <source>
        <dbReference type="EMBL" id="KFD60661.1"/>
    </source>
</evidence>
<dbReference type="AlphaFoldDB" id="A0A085MTW5"/>
<keyword evidence="4" id="KW-1185">Reference proteome</keyword>
<feature type="region of interest" description="Disordered" evidence="1">
    <location>
        <begin position="60"/>
        <end position="86"/>
    </location>
</feature>
<gene>
    <name evidence="2" type="ORF">M513_12380</name>
    <name evidence="3" type="ORF">M514_12380</name>
</gene>
<evidence type="ECO:0000313" key="2">
    <source>
        <dbReference type="EMBL" id="KFD46753.1"/>
    </source>
</evidence>
<accession>A0A085MTW5</accession>
<name>A0A085MTW5_9BILA</name>
<dbReference type="Proteomes" id="UP000030764">
    <property type="component" value="Unassembled WGS sequence"/>
</dbReference>
<protein>
    <submittedName>
        <fullName evidence="3">Uncharacterized protein</fullName>
    </submittedName>
</protein>
<proteinExistence type="predicted"/>
<dbReference type="Proteomes" id="UP000030758">
    <property type="component" value="Unassembled WGS sequence"/>
</dbReference>
<sequence length="149" mass="15902">MSCAAETVAGSGCACRIAKRSAKSASSCGGFSLNGSRVACNCWGSLLKSSCRRIGTSCSTAELGSNCSSWRSNEDGKRRSASSSPVKACRIRWSLSSVRRSKHKRLKSEKGAARKSAVKIKSRRCDNDSSGMALMANSNMAASSWMWRC</sequence>
<dbReference type="EMBL" id="KL367655">
    <property type="protein sequence ID" value="KFD60661.1"/>
    <property type="molecule type" value="Genomic_DNA"/>
</dbReference>
<reference evidence="3 4" key="1">
    <citation type="journal article" date="2014" name="Nat. Genet.">
        <title>Genome and transcriptome of the porcine whipworm Trichuris suis.</title>
        <authorList>
            <person name="Jex A.R."/>
            <person name="Nejsum P."/>
            <person name="Schwarz E.M."/>
            <person name="Hu L."/>
            <person name="Young N.D."/>
            <person name="Hall R.S."/>
            <person name="Korhonen P.K."/>
            <person name="Liao S."/>
            <person name="Thamsborg S."/>
            <person name="Xia J."/>
            <person name="Xu P."/>
            <person name="Wang S."/>
            <person name="Scheerlinck J.P."/>
            <person name="Hofmann A."/>
            <person name="Sternberg P.W."/>
            <person name="Wang J."/>
            <person name="Gasser R.B."/>
        </authorList>
    </citation>
    <scope>NUCLEOTIDE SEQUENCE [LARGE SCALE GENOMIC DNA]</scope>
    <source>
        <strain evidence="3">DCEP-RM93F</strain>
        <strain evidence="2">DCEP-RM93M</strain>
    </source>
</reference>